<evidence type="ECO:0000313" key="3">
    <source>
        <dbReference type="Proteomes" id="UP001203004"/>
    </source>
</evidence>
<protein>
    <submittedName>
        <fullName evidence="2">Type II toxin-antitoxin system Phd/YefM family antitoxin</fullName>
    </submittedName>
</protein>
<name>A0ABT0M9N9_9BACL</name>
<proteinExistence type="inferred from homology"/>
<accession>A0ABT0M9N9</accession>
<dbReference type="SUPFAM" id="SSF143120">
    <property type="entry name" value="YefM-like"/>
    <property type="match status" value="1"/>
</dbReference>
<sequence>MVHEEAEPVFLTKNGHGDMVVMGLEQYEDIRSAKRIETALHEAETLAESDHTRYDFTDVSRKLRKKLTDQTGSKNV</sequence>
<dbReference type="Proteomes" id="UP001203004">
    <property type="component" value="Unassembled WGS sequence"/>
</dbReference>
<gene>
    <name evidence="2" type="ORF">M3N64_06465</name>
</gene>
<comment type="caution">
    <text evidence="2">The sequence shown here is derived from an EMBL/GenBank/DDBJ whole genome shotgun (WGS) entry which is preliminary data.</text>
</comment>
<dbReference type="InterPro" id="IPR036165">
    <property type="entry name" value="YefM-like_sf"/>
</dbReference>
<evidence type="ECO:0000256" key="1">
    <source>
        <dbReference type="ARBA" id="ARBA00009981"/>
    </source>
</evidence>
<organism evidence="2 3">
    <name type="scientific">Sporolactobacillus mangiferae</name>
    <dbReference type="NCBI Taxonomy" id="2940498"/>
    <lineage>
        <taxon>Bacteria</taxon>
        <taxon>Bacillati</taxon>
        <taxon>Bacillota</taxon>
        <taxon>Bacilli</taxon>
        <taxon>Bacillales</taxon>
        <taxon>Sporolactobacillaceae</taxon>
        <taxon>Sporolactobacillus</taxon>
    </lineage>
</organism>
<dbReference type="EMBL" id="JAMAST010000005">
    <property type="protein sequence ID" value="MCL1631592.1"/>
    <property type="molecule type" value="Genomic_DNA"/>
</dbReference>
<evidence type="ECO:0000313" key="2">
    <source>
        <dbReference type="EMBL" id="MCL1631592.1"/>
    </source>
</evidence>
<keyword evidence="3" id="KW-1185">Reference proteome</keyword>
<comment type="similarity">
    <text evidence="1">Belongs to the phD/YefM antitoxin family.</text>
</comment>
<reference evidence="2 3" key="1">
    <citation type="submission" date="2022-05" db="EMBL/GenBank/DDBJ databases">
        <title>Sporolactobacillus sp nov CPB3-1, isolated from tree bark (Mangifera indica L.).</title>
        <authorList>
            <person name="Phuengjayaem S."/>
            <person name="Tanasupawat S."/>
        </authorList>
    </citation>
    <scope>NUCLEOTIDE SEQUENCE [LARGE SCALE GENOMIC DNA]</scope>
    <source>
        <strain evidence="2 3">CPB3-1</strain>
    </source>
</reference>